<evidence type="ECO:0000256" key="1">
    <source>
        <dbReference type="SAM" id="MobiDB-lite"/>
    </source>
</evidence>
<reference evidence="2" key="1">
    <citation type="submission" date="2021-04" db="EMBL/GenBank/DDBJ databases">
        <title>Draft Genome Sequence of Pandoravirus japonicus, Isolated from the Sabaishi River of Niigata, Japan.</title>
        <authorList>
            <person name="Hosokawa N."/>
            <person name="Takahashi H."/>
            <person name="Aoki K."/>
            <person name="Takemura M."/>
        </authorList>
    </citation>
    <scope>NUCLEOTIDE SEQUENCE</scope>
</reference>
<protein>
    <submittedName>
        <fullName evidence="2">Uncharacterized protein</fullName>
    </submittedName>
</protein>
<evidence type="ECO:0000313" key="2">
    <source>
        <dbReference type="EMBL" id="BCU03209.1"/>
    </source>
</evidence>
<feature type="region of interest" description="Disordered" evidence="1">
    <location>
        <begin position="91"/>
        <end position="167"/>
    </location>
</feature>
<dbReference type="EMBL" id="LC625835">
    <property type="protein sequence ID" value="BCU03209.1"/>
    <property type="molecule type" value="Genomic_DNA"/>
</dbReference>
<proteinExistence type="predicted"/>
<organism evidence="2 3">
    <name type="scientific">Pandoravirus japonicus</name>
    <dbReference type="NCBI Taxonomy" id="2823154"/>
    <lineage>
        <taxon>Viruses</taxon>
        <taxon>Pandoravirus</taxon>
    </lineage>
</organism>
<sequence>MKGAEKTRDFEPDSHWSADSDAATFVCLSQLNFSSFSYCSVFVRRSALRARTQSGSASALSADLFPFFFSSRVQPRTGLGAVVLSVRSSLRPATRIGPATAPPPLATKDSDDKTGNGRPRCRSRVDDTKQRIGRQRTARAHRPAAPTVPCRASAVSRRPHPDGRRRS</sequence>
<dbReference type="Proteomes" id="UP001253637">
    <property type="component" value="Segment"/>
</dbReference>
<feature type="compositionally biased region" description="Basic residues" evidence="1">
    <location>
        <begin position="131"/>
        <end position="142"/>
    </location>
</feature>
<evidence type="ECO:0000313" key="3">
    <source>
        <dbReference type="Proteomes" id="UP001253637"/>
    </source>
</evidence>
<name>A0A811BME4_9VIRU</name>
<accession>A0A811BME4</accession>